<reference evidence="3" key="1">
    <citation type="submission" date="2017-07" db="EMBL/GenBank/DDBJ databases">
        <title>Taro Niue Genome Assembly and Annotation.</title>
        <authorList>
            <person name="Atibalentja N."/>
            <person name="Keating K."/>
            <person name="Fields C.J."/>
        </authorList>
    </citation>
    <scope>NUCLEOTIDE SEQUENCE</scope>
    <source>
        <strain evidence="3">Niue_2</strain>
        <tissue evidence="3">Leaf</tissue>
    </source>
</reference>
<sequence length="893" mass="98099">MFDGVATALLTDVTGVLSVRTALPGVRRTCVNATWSPVAVAFSVFEEEVSVDESVAQPQAAAVAAAAAGGQQQQEYQPQLQQYADWFPLAEQFFRNLYQGAYQPGQAATGVQFSVPPPVVPEQQVEPVVEQPEHQQRSGTGSTQAGRRRTAVTEDRTALLERFLCLRPPMFHGEYDPDKAESWTHKLECIFETMECAEEDQVRPVVYQLKGAAHEWWRVQRQTHFQGQRLEHITWQWFSEVFHGEYFHDYARRSDQACAERFIAGLRPDLRWGVTAHMCTTLGEAVAKATTLDRETWQPQQQQQQQQGGASSSRSASPGLQSSQLSKELSRAVRRKFATPVAYRATSGGIAPWGKPRSSSSQFSTLSNRLSTSTLLSSRHRICSRGGSTSSKLSSFRSRSSTSLEVEGHQLPAKLYALQLFDIDVILGMDWLEAHSVVVDFQWKTVRFRIPREPVLCFRGIRSTRGLSRRVLVATTRAIAFLSRRFGRHVLVATSDGIVTALLTDVTGVLSVRTALQGVRRTRVNATWTPIAIAFPDFEGTCSCRLERGGGVLSYEKAPTGSFFAWRLDFSAATAGRAPGGGDGAVILLDVDYSPSESPDPWAVIVKIGSSAWAEGQLLELSEPLLFFFFFFFFFFESNGFLLLSTGYLEWRRMFQLVCTSKVANSSQWFGVVLVVLPACSRGAWHLRACPVQRLSPFPGTPILGRLLREVWDAEGFGVLSWRRPDSPLSHCLSLRWFRSHVVVSGVRPQLGQAAVLRVLCVSVAALSRPCSGAEVGARLASRACRLRVPLLAASGSVLVAVVVTTFYSQRFQVFLVARACMVVIARLCLVSMGVVGLALGRPMLLVVPASVFSQFRGPILGCQPMMAPACVASRPGGVFGVRGGSACGPSTL</sequence>
<evidence type="ECO:0000313" key="3">
    <source>
        <dbReference type="EMBL" id="MQL81032.1"/>
    </source>
</evidence>
<evidence type="ECO:0000256" key="2">
    <source>
        <dbReference type="SAM" id="Phobius"/>
    </source>
</evidence>
<feature type="region of interest" description="Disordered" evidence="1">
    <location>
        <begin position="292"/>
        <end position="325"/>
    </location>
</feature>
<keyword evidence="2" id="KW-0472">Membrane</keyword>
<dbReference type="EMBL" id="NMUH01000542">
    <property type="protein sequence ID" value="MQL81032.1"/>
    <property type="molecule type" value="Genomic_DNA"/>
</dbReference>
<dbReference type="InterPro" id="IPR021109">
    <property type="entry name" value="Peptidase_aspartic_dom_sf"/>
</dbReference>
<feature type="transmembrane region" description="Helical" evidence="2">
    <location>
        <begin position="625"/>
        <end position="644"/>
    </location>
</feature>
<organism evidence="3 4">
    <name type="scientific">Colocasia esculenta</name>
    <name type="common">Wild taro</name>
    <name type="synonym">Arum esculentum</name>
    <dbReference type="NCBI Taxonomy" id="4460"/>
    <lineage>
        <taxon>Eukaryota</taxon>
        <taxon>Viridiplantae</taxon>
        <taxon>Streptophyta</taxon>
        <taxon>Embryophyta</taxon>
        <taxon>Tracheophyta</taxon>
        <taxon>Spermatophyta</taxon>
        <taxon>Magnoliopsida</taxon>
        <taxon>Liliopsida</taxon>
        <taxon>Araceae</taxon>
        <taxon>Aroideae</taxon>
        <taxon>Colocasieae</taxon>
        <taxon>Colocasia</taxon>
    </lineage>
</organism>
<dbReference type="Pfam" id="PF08284">
    <property type="entry name" value="RVP_2"/>
    <property type="match status" value="1"/>
</dbReference>
<comment type="caution">
    <text evidence="3">The sequence shown here is derived from an EMBL/GenBank/DDBJ whole genome shotgun (WGS) entry which is preliminary data.</text>
</comment>
<evidence type="ECO:0000313" key="4">
    <source>
        <dbReference type="Proteomes" id="UP000652761"/>
    </source>
</evidence>
<keyword evidence="4" id="KW-1185">Reference proteome</keyword>
<feature type="transmembrane region" description="Helical" evidence="2">
    <location>
        <begin position="789"/>
        <end position="808"/>
    </location>
</feature>
<keyword evidence="2" id="KW-0812">Transmembrane</keyword>
<feature type="region of interest" description="Disordered" evidence="1">
    <location>
        <begin position="123"/>
        <end position="152"/>
    </location>
</feature>
<dbReference type="Gene3D" id="2.40.70.10">
    <property type="entry name" value="Acid Proteases"/>
    <property type="match status" value="1"/>
</dbReference>
<feature type="compositionally biased region" description="Low complexity" evidence="1">
    <location>
        <begin position="298"/>
        <end position="324"/>
    </location>
</feature>
<gene>
    <name evidence="3" type="ORF">Taro_013494</name>
</gene>
<evidence type="ECO:0000256" key="1">
    <source>
        <dbReference type="SAM" id="MobiDB-lite"/>
    </source>
</evidence>
<dbReference type="AlphaFoldDB" id="A0A843U6N5"/>
<keyword evidence="2" id="KW-1133">Transmembrane helix</keyword>
<proteinExistence type="predicted"/>
<accession>A0A843U6N5</accession>
<evidence type="ECO:0008006" key="5">
    <source>
        <dbReference type="Google" id="ProtNLM"/>
    </source>
</evidence>
<name>A0A843U6N5_COLES</name>
<protein>
    <recommendedName>
        <fullName evidence="5">Retrotransposon gag domain-containing protein</fullName>
    </recommendedName>
</protein>
<feature type="transmembrane region" description="Helical" evidence="2">
    <location>
        <begin position="814"/>
        <end position="840"/>
    </location>
</feature>
<dbReference type="Proteomes" id="UP000652761">
    <property type="component" value="Unassembled WGS sequence"/>
</dbReference>